<dbReference type="Pfam" id="PF13424">
    <property type="entry name" value="TPR_12"/>
    <property type="match status" value="1"/>
</dbReference>
<dbReference type="Gene3D" id="1.25.40.10">
    <property type="entry name" value="Tetratricopeptide repeat domain"/>
    <property type="match status" value="2"/>
</dbReference>
<dbReference type="SUPFAM" id="SSF52540">
    <property type="entry name" value="P-loop containing nucleoside triphosphate hydrolases"/>
    <property type="match status" value="1"/>
</dbReference>
<dbReference type="InterPro" id="IPR027417">
    <property type="entry name" value="P-loop_NTPase"/>
</dbReference>
<dbReference type="NCBIfam" id="NF040586">
    <property type="entry name" value="FxSxx_TPR"/>
    <property type="match status" value="1"/>
</dbReference>
<evidence type="ECO:0000313" key="4">
    <source>
        <dbReference type="Proteomes" id="UP000256913"/>
    </source>
</evidence>
<keyword evidence="4" id="KW-1185">Reference proteome</keyword>
<protein>
    <submittedName>
        <fullName evidence="3">Tetratricopeptide repeat protein</fullName>
    </submittedName>
</protein>
<gene>
    <name evidence="3" type="ORF">DFJ67_4795</name>
</gene>
<dbReference type="AlphaFoldDB" id="A0A3D9ZN34"/>
<dbReference type="Pfam" id="PF13374">
    <property type="entry name" value="TPR_10"/>
    <property type="match status" value="1"/>
</dbReference>
<dbReference type="SUPFAM" id="SSF48452">
    <property type="entry name" value="TPR-like"/>
    <property type="match status" value="2"/>
</dbReference>
<dbReference type="Pfam" id="PF00931">
    <property type="entry name" value="NB-ARC"/>
    <property type="match status" value="1"/>
</dbReference>
<dbReference type="GO" id="GO:0043531">
    <property type="term" value="F:ADP binding"/>
    <property type="evidence" value="ECO:0007669"/>
    <property type="project" value="InterPro"/>
</dbReference>
<evidence type="ECO:0000313" key="3">
    <source>
        <dbReference type="EMBL" id="REF98776.1"/>
    </source>
</evidence>
<accession>A0A3D9ZN34</accession>
<evidence type="ECO:0000256" key="1">
    <source>
        <dbReference type="SAM" id="MobiDB-lite"/>
    </source>
</evidence>
<name>A0A3D9ZN34_9ACTN</name>
<dbReference type="InterPro" id="IPR002182">
    <property type="entry name" value="NB-ARC"/>
</dbReference>
<dbReference type="InterPro" id="IPR053137">
    <property type="entry name" value="NLR-like"/>
</dbReference>
<sequence length="975" mass="106750">MAIRLPASDALPDGPLREFVAVLHELYDLAGQPAARLISKDISALPKRFESVSHQTVAALLHGGPPPAWEKVRSIVFALKVRAELDDSERDLERRFKPLWINARAAAVARPAESIARAPIPGPRPQIRSEPVQVRMPSPPERVAIRPDEVLRTQIEPVPLSSVERIVGGLPDRDSMFTGRAALLDRMHRELQENPHAPVVLHGLSGVGKTQLAREYVERYRHEHLVIWWIQADQLEHARRSLLDLAERLGSRQGQSADQTIDGVISQLESQPTPYLLVFDGVSDEEVRQLMPTFGGHVIVTTRDPALGRENTSSGIEVPDFTVDEAVAFLRKRDVSLSEVQARELLDQIGRLPLALEHIAALRQGPGLSWIELKERLEGSPGVLPVIKVALDKFGSANPSAMLVLEMFAWFGSEPVAIALLRQGRVGDVTAALRRAVGDPLELLRALRSVQQYGLARLHGDQRVEVQPITRHALRDVLSEEALGRARRNAHEVLAAAGQGEPNDVASSGMHREIAAHVLPAELIQSDSPKVLLTVYHQIRYRYVIGDYAGARDVAESAVTVWREAPGLGPGAELVLKATHEWANALRALGDYQAARDRMADAMSRLRFDPAYGEDHPLTLRLSSSHASDLRLAGEYRRAKEIDSATLERWERRYGDDDPSTATRRHNFAVSLRHMGEFARAENTDRVALAANLRHFGADDWRTHLSVNALAEDLYGLGRWAQLLELQTVYAGSGRSLPGQVDRGALLLRRTLGLAQRGLGELADSLVQLKEHYRECHAAFGPDHEYTLAAAFSYANTLRLQGDLQEADAYAHDAVAAYSRTFGSRHPLTLAAKVNFAAIRRAQGYRLQAQQFDAAASEALRDRLGDGHPSTIAATANLATDYALAGGHHAPAARALSASAYARACESQGADHPDSLAIGANLALDLAADGRVDEAADLRESVLSAVHRELGRGHAMAGHVVNGRRIECTIEPPSA</sequence>
<dbReference type="InterPro" id="IPR011990">
    <property type="entry name" value="TPR-like_helical_dom_sf"/>
</dbReference>
<comment type="caution">
    <text evidence="3">The sequence shown here is derived from an EMBL/GenBank/DDBJ whole genome shotgun (WGS) entry which is preliminary data.</text>
</comment>
<dbReference type="PANTHER" id="PTHR46082">
    <property type="entry name" value="ATP/GTP-BINDING PROTEIN-RELATED"/>
    <property type="match status" value="1"/>
</dbReference>
<evidence type="ECO:0000259" key="2">
    <source>
        <dbReference type="Pfam" id="PF00931"/>
    </source>
</evidence>
<dbReference type="EMBL" id="QUMQ01000001">
    <property type="protein sequence ID" value="REF98776.1"/>
    <property type="molecule type" value="Genomic_DNA"/>
</dbReference>
<feature type="region of interest" description="Disordered" evidence="1">
    <location>
        <begin position="117"/>
        <end position="136"/>
    </location>
</feature>
<dbReference type="PANTHER" id="PTHR46082:SF6">
    <property type="entry name" value="AAA+ ATPASE DOMAIN-CONTAINING PROTEIN-RELATED"/>
    <property type="match status" value="1"/>
</dbReference>
<dbReference type="RefSeq" id="WP_170215941.1">
    <property type="nucleotide sequence ID" value="NZ_BONB01000024.1"/>
</dbReference>
<reference evidence="3 4" key="1">
    <citation type="submission" date="2018-08" db="EMBL/GenBank/DDBJ databases">
        <title>Sequencing the genomes of 1000 actinobacteria strains.</title>
        <authorList>
            <person name="Klenk H.-P."/>
        </authorList>
    </citation>
    <scope>NUCLEOTIDE SEQUENCE [LARGE SCALE GENOMIC DNA]</scope>
    <source>
        <strain evidence="3 4">DSM 44099</strain>
    </source>
</reference>
<dbReference type="Proteomes" id="UP000256913">
    <property type="component" value="Unassembled WGS sequence"/>
</dbReference>
<feature type="domain" description="NB-ARC" evidence="2">
    <location>
        <begin position="184"/>
        <end position="332"/>
    </location>
</feature>
<proteinExistence type="predicted"/>
<organism evidence="3 4">
    <name type="scientific">Asanoa ferruginea</name>
    <dbReference type="NCBI Taxonomy" id="53367"/>
    <lineage>
        <taxon>Bacteria</taxon>
        <taxon>Bacillati</taxon>
        <taxon>Actinomycetota</taxon>
        <taxon>Actinomycetes</taxon>
        <taxon>Micromonosporales</taxon>
        <taxon>Micromonosporaceae</taxon>
        <taxon>Asanoa</taxon>
    </lineage>
</organism>
<dbReference type="Gene3D" id="3.40.50.300">
    <property type="entry name" value="P-loop containing nucleotide triphosphate hydrolases"/>
    <property type="match status" value="1"/>
</dbReference>